<evidence type="ECO:0000313" key="7">
    <source>
        <dbReference type="EMBL" id="KAH3680246.1"/>
    </source>
</evidence>
<keyword evidence="3" id="KW-0539">Nucleus</keyword>
<dbReference type="Proteomes" id="UP000769528">
    <property type="component" value="Unassembled WGS sequence"/>
</dbReference>
<dbReference type="EMBL" id="JAEUBF010000148">
    <property type="protein sequence ID" value="KAH3680246.1"/>
    <property type="molecule type" value="Genomic_DNA"/>
</dbReference>
<dbReference type="InterPro" id="IPR015943">
    <property type="entry name" value="WD40/YVTN_repeat-like_dom_sf"/>
</dbReference>
<evidence type="ECO:0008006" key="9">
    <source>
        <dbReference type="Google" id="ProtNLM"/>
    </source>
</evidence>
<gene>
    <name evidence="7" type="ORF">WICMUC_000427</name>
</gene>
<keyword evidence="2" id="KW-0507">mRNA processing</keyword>
<dbReference type="OrthoDB" id="6109at2759"/>
<evidence type="ECO:0000259" key="6">
    <source>
        <dbReference type="Pfam" id="PF23726"/>
    </source>
</evidence>
<evidence type="ECO:0000256" key="1">
    <source>
        <dbReference type="ARBA" id="ARBA00004123"/>
    </source>
</evidence>
<dbReference type="InterPro" id="IPR058543">
    <property type="entry name" value="Beta-prop_RSE1/DDB1/CPSF1_2nd"/>
</dbReference>
<evidence type="ECO:0000256" key="3">
    <source>
        <dbReference type="ARBA" id="ARBA00023242"/>
    </source>
</evidence>
<dbReference type="GO" id="GO:0006397">
    <property type="term" value="P:mRNA processing"/>
    <property type="evidence" value="ECO:0007669"/>
    <property type="project" value="UniProtKB-KW"/>
</dbReference>
<name>A0A9P8PXN6_9ASCO</name>
<dbReference type="InterPro" id="IPR018846">
    <property type="entry name" value="Beta-prop_RSE1/DDB1/CPSF1_1st"/>
</dbReference>
<proteinExistence type="predicted"/>
<dbReference type="GO" id="GO:0005634">
    <property type="term" value="C:nucleus"/>
    <property type="evidence" value="ECO:0007669"/>
    <property type="project" value="UniProtKB-SubCell"/>
</dbReference>
<dbReference type="AlphaFoldDB" id="A0A9P8PXN6"/>
<dbReference type="Gene3D" id="2.130.10.10">
    <property type="entry name" value="YVTN repeat-like/Quinoprotein amine dehydrogenase"/>
    <property type="match status" value="2"/>
</dbReference>
<feature type="domain" description="RSE1/DDB1/CPSF1 C-terminal" evidence="4">
    <location>
        <begin position="887"/>
        <end position="1185"/>
    </location>
</feature>
<dbReference type="GO" id="GO:0003676">
    <property type="term" value="F:nucleic acid binding"/>
    <property type="evidence" value="ECO:0007669"/>
    <property type="project" value="InterPro"/>
</dbReference>
<protein>
    <recommendedName>
        <fullName evidence="9">Cleavage/polyadenylation specificity factor A subunit C-terminal domain-containing protein</fullName>
    </recommendedName>
</protein>
<dbReference type="Pfam" id="PF23726">
    <property type="entry name" value="Beta-prop_RSE1_2nd"/>
    <property type="match status" value="1"/>
</dbReference>
<sequence>MDVFQEIVDPSLVTSSLSCHFTSIEQKDLIVVKNTILQIFQIIDNKLQLINEFLINGKIIGIKSISLSKISKLDSLIVLTEFAKISIVAFDENINSIQTISLHYYETEIQNRLTSPIVGQPQLKIDPNNTVSLVHYRDILCFLPLYQDDFEDDELISNDQFFGNSSIVQSKHLHQSISNIIDCTFLYNYRDPTLAIIYNSDFTWGADLSNKKDTVNFIIISIDLTNGSATPIINVENLPYDTYKLYPLPSPLNGVLLMGCNQIIHIDTQGNIKGIATNVFAKNTTNQQLLDQSDLQLFLEFSEMEYLGGNDVLIINKLGIWYKLKFELDGKIIKNLKLERELNQNFQDELIWCNGITSIDDNYLFISSTSSDSILFNKVKAENETIQLNQQRKTKRDLDEDEDMLYEDENEEINLSNQKFQLVKTDTMINNGPITSSTLGKLSPNETVQGLVNPSVDDISLITTTGEGKNSSITCFKPTIQPLIHSTLKFTKIQKSWNLLNKYLITTDSSNYKSEIFLIQQNFKNFQTLDFRNNNITVNIDVLNGDKIVQVCLNNLYLFDLNFRKLLQINFDFEVLNAKISNGFILITTSKGENKIFELIGKKINRVKIPKLITELILNFGIITKAKLAGFDEDEIWFLITTIKNQILLFNKKSDKVWVIQGINKLSDICTIQELIQQENLIPDPWIKEISLMEFDNNIKNADLFLTILTIGGEIIQYRLFSNNSKLQKLPMNIITGAPENVYSESTILERKLIQLNIQNRKILFVSGQQPYLIIKTPQTFPKIFKFTSKNAISICPINEDGKEERFMYIDTSQNARICSLNENYESNLPITKFKVGKTVNNVAFNETSNLLTVSSLIKHDYQAIDEDGEEIVGTEQDKPKAENYSSELYLINPINWIIIDTIKFEPNEVVNDIKSNFLTISSRSKRQKEFLILGLGKYRMEDLSVYGVFKLYDIISIVPDPSHPEINFKFKEISNELIKGAVTKISEISGRFLISQGQKIIIRDLQQDNSTVPVAFYDIPTNISDAKSFSNLVLLADELKSIHLLAFDAEPYRLISLGKDLKNDYVMSADFLVNNGDINLIIGNEDEEVRVLRYDPDDVNSLLGQRLLEKSKIKVYAGINSFINFPKFETFEKSGKDSFQDIGITTTGSIFKIIPIDEINYRTLYILQQQLDKAAPYLGLNPKERLEGLIINFNFIKNSFMKLDLDKRSNVCGKVGKSDGEVFKSLIEIENSLKGLCP</sequence>
<evidence type="ECO:0000256" key="2">
    <source>
        <dbReference type="ARBA" id="ARBA00022664"/>
    </source>
</evidence>
<keyword evidence="8" id="KW-1185">Reference proteome</keyword>
<dbReference type="InterPro" id="IPR050358">
    <property type="entry name" value="RSE1/DDB1/CFT1"/>
</dbReference>
<organism evidence="7 8">
    <name type="scientific">Wickerhamomyces mucosus</name>
    <dbReference type="NCBI Taxonomy" id="1378264"/>
    <lineage>
        <taxon>Eukaryota</taxon>
        <taxon>Fungi</taxon>
        <taxon>Dikarya</taxon>
        <taxon>Ascomycota</taxon>
        <taxon>Saccharomycotina</taxon>
        <taxon>Saccharomycetes</taxon>
        <taxon>Phaffomycetales</taxon>
        <taxon>Wickerhamomycetaceae</taxon>
        <taxon>Wickerhamomyces</taxon>
    </lineage>
</organism>
<evidence type="ECO:0000259" key="4">
    <source>
        <dbReference type="Pfam" id="PF03178"/>
    </source>
</evidence>
<comment type="subcellular location">
    <subcellularLocation>
        <location evidence="1">Nucleus</location>
    </subcellularLocation>
</comment>
<feature type="domain" description="RSE1/DDB1/CPSF1 first beta-propeller" evidence="5">
    <location>
        <begin position="13"/>
        <end position="386"/>
    </location>
</feature>
<dbReference type="Pfam" id="PF03178">
    <property type="entry name" value="CPSF_A"/>
    <property type="match status" value="1"/>
</dbReference>
<evidence type="ECO:0000313" key="8">
    <source>
        <dbReference type="Proteomes" id="UP000769528"/>
    </source>
</evidence>
<evidence type="ECO:0000259" key="5">
    <source>
        <dbReference type="Pfam" id="PF10433"/>
    </source>
</evidence>
<reference evidence="7" key="1">
    <citation type="journal article" date="2021" name="Open Biol.">
        <title>Shared evolutionary footprints suggest mitochondrial oxidative damage underlies multiple complex I losses in fungi.</title>
        <authorList>
            <person name="Schikora-Tamarit M.A."/>
            <person name="Marcet-Houben M."/>
            <person name="Nosek J."/>
            <person name="Gabaldon T."/>
        </authorList>
    </citation>
    <scope>NUCLEOTIDE SEQUENCE</scope>
    <source>
        <strain evidence="7">CBS6341</strain>
    </source>
</reference>
<comment type="caution">
    <text evidence="7">The sequence shown here is derived from an EMBL/GenBank/DDBJ whole genome shotgun (WGS) entry which is preliminary data.</text>
</comment>
<dbReference type="Pfam" id="PF10433">
    <property type="entry name" value="Beta-prop_RSE1_1st"/>
    <property type="match status" value="1"/>
</dbReference>
<reference evidence="7" key="2">
    <citation type="submission" date="2021-01" db="EMBL/GenBank/DDBJ databases">
        <authorList>
            <person name="Schikora-Tamarit M.A."/>
        </authorList>
    </citation>
    <scope>NUCLEOTIDE SEQUENCE</scope>
    <source>
        <strain evidence="7">CBS6341</strain>
    </source>
</reference>
<dbReference type="PANTHER" id="PTHR10644">
    <property type="entry name" value="DNA REPAIR/RNA PROCESSING CPSF FAMILY"/>
    <property type="match status" value="1"/>
</dbReference>
<feature type="domain" description="RSE1/DDB1/CPSF1 second beta-propeller" evidence="6">
    <location>
        <begin position="484"/>
        <end position="821"/>
    </location>
</feature>
<accession>A0A9P8PXN6</accession>
<dbReference type="InterPro" id="IPR004871">
    <property type="entry name" value="RSE1/DDB1/CPSF1_C"/>
</dbReference>